<sequence length="212" mass="24911">MSGYMRTYHECIAQLLFAFLGMITRLKLLDEIEFDVSEFYFFNECVFIVENHKKHNHRLLSSASKIWIGILNGSRNTTQIMNFTHLTILARIFAFALSIKLRRAIGRSIKLKMTRNNIQRFSIIYFALIGFNIIEDCSEPFLRPFLMKLHYLVEKYIQITSIEDSFETKLFLIQFYIKSQVTLGILPTNTDHEKYTMLSKLSPYHLALSNIC</sequence>
<name>A0A0C2M4I6_THEKT</name>
<dbReference type="AlphaFoldDB" id="A0A0C2M4I6"/>
<dbReference type="Proteomes" id="UP000031668">
    <property type="component" value="Unassembled WGS sequence"/>
</dbReference>
<organism evidence="1 2">
    <name type="scientific">Thelohanellus kitauei</name>
    <name type="common">Myxosporean</name>
    <dbReference type="NCBI Taxonomy" id="669202"/>
    <lineage>
        <taxon>Eukaryota</taxon>
        <taxon>Metazoa</taxon>
        <taxon>Cnidaria</taxon>
        <taxon>Myxozoa</taxon>
        <taxon>Myxosporea</taxon>
        <taxon>Bivalvulida</taxon>
        <taxon>Platysporina</taxon>
        <taxon>Myxobolidae</taxon>
        <taxon>Thelohanellus</taxon>
    </lineage>
</organism>
<protein>
    <submittedName>
        <fullName evidence="1">Uncharacterized protein</fullName>
    </submittedName>
</protein>
<accession>A0A0C2M4I6</accession>
<proteinExistence type="predicted"/>
<dbReference type="EMBL" id="JWZT01005174">
    <property type="protein sequence ID" value="KII61960.1"/>
    <property type="molecule type" value="Genomic_DNA"/>
</dbReference>
<gene>
    <name evidence="1" type="ORF">RF11_06970</name>
</gene>
<reference evidence="1 2" key="1">
    <citation type="journal article" date="2014" name="Genome Biol. Evol.">
        <title>The genome of the myxosporean Thelohanellus kitauei shows adaptations to nutrient acquisition within its fish host.</title>
        <authorList>
            <person name="Yang Y."/>
            <person name="Xiong J."/>
            <person name="Zhou Z."/>
            <person name="Huo F."/>
            <person name="Miao W."/>
            <person name="Ran C."/>
            <person name="Liu Y."/>
            <person name="Zhang J."/>
            <person name="Feng J."/>
            <person name="Wang M."/>
            <person name="Wang M."/>
            <person name="Wang L."/>
            <person name="Yao B."/>
        </authorList>
    </citation>
    <scope>NUCLEOTIDE SEQUENCE [LARGE SCALE GENOMIC DNA]</scope>
    <source>
        <strain evidence="1">Wuqing</strain>
    </source>
</reference>
<comment type="caution">
    <text evidence="1">The sequence shown here is derived from an EMBL/GenBank/DDBJ whole genome shotgun (WGS) entry which is preliminary data.</text>
</comment>
<keyword evidence="2" id="KW-1185">Reference proteome</keyword>
<evidence type="ECO:0000313" key="1">
    <source>
        <dbReference type="EMBL" id="KII61960.1"/>
    </source>
</evidence>
<evidence type="ECO:0000313" key="2">
    <source>
        <dbReference type="Proteomes" id="UP000031668"/>
    </source>
</evidence>